<protein>
    <recommendedName>
        <fullName evidence="3">Heterokaryon incompatibility domain-containing protein</fullName>
    </recommendedName>
</protein>
<gene>
    <name evidence="1" type="ORF">NA56DRAFT_583378</name>
</gene>
<name>A0A2J6PKW3_9HELO</name>
<accession>A0A2J6PKW3</accession>
<sequence length="68" mass="7670">MGCSEIRLLKLEPGCWDYEIRCRIEYVLLDNDPASVALSYTWGDLTDTVEISIAGQAFKVTRDLSTNL</sequence>
<dbReference type="STRING" id="1745343.A0A2J6PKW3"/>
<evidence type="ECO:0000313" key="2">
    <source>
        <dbReference type="Proteomes" id="UP000235672"/>
    </source>
</evidence>
<evidence type="ECO:0000313" key="1">
    <source>
        <dbReference type="EMBL" id="PMD14681.1"/>
    </source>
</evidence>
<dbReference type="AlphaFoldDB" id="A0A2J6PKW3"/>
<keyword evidence="2" id="KW-1185">Reference proteome</keyword>
<evidence type="ECO:0008006" key="3">
    <source>
        <dbReference type="Google" id="ProtNLM"/>
    </source>
</evidence>
<dbReference type="EMBL" id="KZ613520">
    <property type="protein sequence ID" value="PMD14681.1"/>
    <property type="molecule type" value="Genomic_DNA"/>
</dbReference>
<proteinExistence type="predicted"/>
<dbReference type="OrthoDB" id="2157530at2759"/>
<dbReference type="Proteomes" id="UP000235672">
    <property type="component" value="Unassembled WGS sequence"/>
</dbReference>
<organism evidence="1 2">
    <name type="scientific">Hyaloscypha hepaticicola</name>
    <dbReference type="NCBI Taxonomy" id="2082293"/>
    <lineage>
        <taxon>Eukaryota</taxon>
        <taxon>Fungi</taxon>
        <taxon>Dikarya</taxon>
        <taxon>Ascomycota</taxon>
        <taxon>Pezizomycotina</taxon>
        <taxon>Leotiomycetes</taxon>
        <taxon>Helotiales</taxon>
        <taxon>Hyaloscyphaceae</taxon>
        <taxon>Hyaloscypha</taxon>
    </lineage>
</organism>
<reference evidence="1 2" key="1">
    <citation type="submission" date="2016-05" db="EMBL/GenBank/DDBJ databases">
        <title>A degradative enzymes factory behind the ericoid mycorrhizal symbiosis.</title>
        <authorList>
            <consortium name="DOE Joint Genome Institute"/>
            <person name="Martino E."/>
            <person name="Morin E."/>
            <person name="Grelet G."/>
            <person name="Kuo A."/>
            <person name="Kohler A."/>
            <person name="Daghino S."/>
            <person name="Barry K."/>
            <person name="Choi C."/>
            <person name="Cichocki N."/>
            <person name="Clum A."/>
            <person name="Copeland A."/>
            <person name="Hainaut M."/>
            <person name="Haridas S."/>
            <person name="Labutti K."/>
            <person name="Lindquist E."/>
            <person name="Lipzen A."/>
            <person name="Khouja H.-R."/>
            <person name="Murat C."/>
            <person name="Ohm R."/>
            <person name="Olson A."/>
            <person name="Spatafora J."/>
            <person name="Veneault-Fourrey C."/>
            <person name="Henrissat B."/>
            <person name="Grigoriev I."/>
            <person name="Martin F."/>
            <person name="Perotto S."/>
        </authorList>
    </citation>
    <scope>NUCLEOTIDE SEQUENCE [LARGE SCALE GENOMIC DNA]</scope>
    <source>
        <strain evidence="1 2">UAMH 7357</strain>
    </source>
</reference>